<feature type="domain" description="Tyrosine specific protein phosphatases" evidence="2">
    <location>
        <begin position="236"/>
        <end position="275"/>
    </location>
</feature>
<evidence type="ECO:0000256" key="1">
    <source>
        <dbReference type="ARBA" id="ARBA00009580"/>
    </source>
</evidence>
<dbReference type="RefSeq" id="WP_296938504.1">
    <property type="nucleotide sequence ID" value="NZ_LT599032.1"/>
</dbReference>
<dbReference type="Pfam" id="PF13350">
    <property type="entry name" value="Y_phosphatase3"/>
    <property type="match status" value="1"/>
</dbReference>
<dbReference type="InterPro" id="IPR000387">
    <property type="entry name" value="Tyr_Pase_dom"/>
</dbReference>
<organism evidence="3">
    <name type="scientific">uncultured Dysgonomonas sp</name>
    <dbReference type="NCBI Taxonomy" id="206096"/>
    <lineage>
        <taxon>Bacteria</taxon>
        <taxon>Pseudomonadati</taxon>
        <taxon>Bacteroidota</taxon>
        <taxon>Bacteroidia</taxon>
        <taxon>Bacteroidales</taxon>
        <taxon>Dysgonomonadaceae</taxon>
        <taxon>Dysgonomonas</taxon>
        <taxon>environmental samples</taxon>
    </lineage>
</organism>
<dbReference type="InterPro" id="IPR016130">
    <property type="entry name" value="Tyr_Pase_AS"/>
</dbReference>
<dbReference type="PANTHER" id="PTHR31126:SF1">
    <property type="entry name" value="TYROSINE SPECIFIC PROTEIN PHOSPHATASES DOMAIN-CONTAINING PROTEIN"/>
    <property type="match status" value="1"/>
</dbReference>
<reference evidence="3" key="1">
    <citation type="submission" date="2016-04" db="EMBL/GenBank/DDBJ databases">
        <authorList>
            <person name="Evans L.H."/>
            <person name="Alamgir A."/>
            <person name="Owens N."/>
            <person name="Weber N.D."/>
            <person name="Virtaneva K."/>
            <person name="Barbian K."/>
            <person name="Babar A."/>
            <person name="Rosenke K."/>
        </authorList>
    </citation>
    <scope>NUCLEOTIDE SEQUENCE</scope>
    <source>
        <strain evidence="3">86-1</strain>
    </source>
</reference>
<dbReference type="PROSITE" id="PS51257">
    <property type="entry name" value="PROKAR_LIPOPROTEIN"/>
    <property type="match status" value="1"/>
</dbReference>
<dbReference type="PANTHER" id="PTHR31126">
    <property type="entry name" value="TYROSINE-PROTEIN PHOSPHATASE"/>
    <property type="match status" value="1"/>
</dbReference>
<dbReference type="Gene3D" id="3.90.190.10">
    <property type="entry name" value="Protein tyrosine phosphatase superfamily"/>
    <property type="match status" value="1"/>
</dbReference>
<dbReference type="InterPro" id="IPR029021">
    <property type="entry name" value="Prot-tyrosine_phosphatase-like"/>
</dbReference>
<dbReference type="PROSITE" id="PS00383">
    <property type="entry name" value="TYR_PHOSPHATASE_1"/>
    <property type="match status" value="1"/>
</dbReference>
<dbReference type="GO" id="GO:0004721">
    <property type="term" value="F:phosphoprotein phosphatase activity"/>
    <property type="evidence" value="ECO:0007669"/>
    <property type="project" value="InterPro"/>
</dbReference>
<dbReference type="AlphaFoldDB" id="A0A212IZ08"/>
<dbReference type="PROSITE" id="PS50056">
    <property type="entry name" value="TYR_PHOSPHATASE_2"/>
    <property type="match status" value="1"/>
</dbReference>
<dbReference type="SUPFAM" id="SSF52799">
    <property type="entry name" value="(Phosphotyrosine protein) phosphatases II"/>
    <property type="match status" value="1"/>
</dbReference>
<evidence type="ECO:0000259" key="2">
    <source>
        <dbReference type="PROSITE" id="PS50056"/>
    </source>
</evidence>
<sequence>MKKLIIPMILASLIATSCDKKATQNQAGYTGEDISNDVSIIRDKTTKSATIQIYTQGKWTLYAGRSVDGIDFSQPVAQGIDSGTFPLNITDSIRSYFEIITEKGSAIVSDRHLPMTGGYNFRDLGGYKTTDGKYVKWGKIFRSDDLHKLTDSDLDYLAAIPLISIVDFRSGEEMEQAPDKNPSSVKSNYPYSISPGDLMAAVKQDISKITAEQADRMMKDMNILLVTNSACIHQYKEFFKLLQNGDNIPLMFHCSAGKDRTGMGAALVLSALGVDEQTILKDYLLSNTYLANKYAGLKSQYPAISSLFEVKPEFLQAGLDQIKKDHGSVENYLTKVLGVDIQKVREMYLY</sequence>
<protein>
    <recommendedName>
        <fullName evidence="2">Tyrosine specific protein phosphatases domain-containing protein</fullName>
    </recommendedName>
</protein>
<comment type="similarity">
    <text evidence="1">Belongs to the protein-tyrosine phosphatase family.</text>
</comment>
<dbReference type="EMBL" id="FLUM01000001">
    <property type="protein sequence ID" value="SBV92432.1"/>
    <property type="molecule type" value="Genomic_DNA"/>
</dbReference>
<gene>
    <name evidence="3" type="ORF">KL86DYS1_10608</name>
</gene>
<evidence type="ECO:0000313" key="3">
    <source>
        <dbReference type="EMBL" id="SBV92432.1"/>
    </source>
</evidence>
<name>A0A212IZ08_9BACT</name>
<dbReference type="InterPro" id="IPR026893">
    <property type="entry name" value="Tyr/Ser_Pase_IphP-type"/>
</dbReference>
<proteinExistence type="inferred from homology"/>
<accession>A0A212IZ08</accession>